<name>A0A248JWE8_9PROT</name>
<dbReference type="RefSeq" id="WP_004272966.1">
    <property type="nucleotide sequence ID" value="NZ_CP022111.1"/>
</dbReference>
<dbReference type="Proteomes" id="UP000197153">
    <property type="component" value="Chromosome 2"/>
</dbReference>
<dbReference type="AlphaFoldDB" id="A0A248JWE8"/>
<dbReference type="PANTHER" id="PTHR36920:SF1">
    <property type="entry name" value="OUTER MEMBRANE PROTEIN W"/>
    <property type="match status" value="1"/>
</dbReference>
<proteinExistence type="inferred from homology"/>
<dbReference type="GO" id="GO:0019867">
    <property type="term" value="C:outer membrane"/>
    <property type="evidence" value="ECO:0007669"/>
    <property type="project" value="InterPro"/>
</dbReference>
<dbReference type="Pfam" id="PF03922">
    <property type="entry name" value="OmpW"/>
    <property type="match status" value="1"/>
</dbReference>
<dbReference type="InterPro" id="IPR011250">
    <property type="entry name" value="OMP/PagP_B-barrel"/>
</dbReference>
<gene>
    <name evidence="3" type="ORF">Y958_19420</name>
</gene>
<evidence type="ECO:0000256" key="2">
    <source>
        <dbReference type="SAM" id="SignalP"/>
    </source>
</evidence>
<keyword evidence="4" id="KW-1185">Reference proteome</keyword>
<dbReference type="InterPro" id="IPR005618">
    <property type="entry name" value="OMPW"/>
</dbReference>
<dbReference type="Gene3D" id="2.40.160.20">
    <property type="match status" value="1"/>
</dbReference>
<dbReference type="GO" id="GO:0055085">
    <property type="term" value="P:transmembrane transport"/>
    <property type="evidence" value="ECO:0007669"/>
    <property type="project" value="TreeGrafter"/>
</dbReference>
<feature type="signal peptide" evidence="2">
    <location>
        <begin position="1"/>
        <end position="26"/>
    </location>
</feature>
<evidence type="ECO:0000313" key="4">
    <source>
        <dbReference type="Proteomes" id="UP000197153"/>
    </source>
</evidence>
<comment type="similarity">
    <text evidence="1">Belongs to the OmpW/AlkL family.</text>
</comment>
<dbReference type="PANTHER" id="PTHR36920">
    <property type="match status" value="1"/>
</dbReference>
<keyword evidence="2" id="KW-0732">Signal</keyword>
<reference evidence="3 4" key="1">
    <citation type="submission" date="2017-06" db="EMBL/GenBank/DDBJ databases">
        <title>Complete genome sequence of Nitrospirillum amazonense strain CBAmC, an endophytic nitrogen-fixing and plant growth-promoting bacterium, isolated from sugarcane.</title>
        <authorList>
            <person name="Schwab S."/>
            <person name="dos Santos Teixeira K.R."/>
            <person name="Simoes Araujo J.L."/>
            <person name="Soares Vidal M."/>
            <person name="Borges de Freitas H.R."/>
            <person name="Rivello Crivelaro A.L."/>
            <person name="Bueno de Camargo Nunes A."/>
            <person name="dos Santos C.M."/>
            <person name="Palmeira da Silva Rosa D."/>
            <person name="da Silva Padilha D."/>
            <person name="da Silva E."/>
            <person name="Araujo Terra L."/>
            <person name="Soares Mendes V."/>
            <person name="Farinelli L."/>
            <person name="Magalhaes Cruz L."/>
            <person name="Baldani J.I."/>
        </authorList>
    </citation>
    <scope>NUCLEOTIDE SEQUENCE [LARGE SCALE GENOMIC DNA]</scope>
    <source>
        <strain evidence="3 4">CBAmC</strain>
    </source>
</reference>
<protein>
    <submittedName>
        <fullName evidence="3">OmpW family protein</fullName>
    </submittedName>
</protein>
<dbReference type="EMBL" id="CP022111">
    <property type="protein sequence ID" value="ASG23037.1"/>
    <property type="molecule type" value="Genomic_DNA"/>
</dbReference>
<dbReference type="SUPFAM" id="SSF56925">
    <property type="entry name" value="OMPA-like"/>
    <property type="match status" value="1"/>
</dbReference>
<accession>A0A248JWE8</accession>
<organism evidence="3 4">
    <name type="scientific">Nitrospirillum viridazoti CBAmc</name>
    <dbReference type="NCBI Taxonomy" id="1441467"/>
    <lineage>
        <taxon>Bacteria</taxon>
        <taxon>Pseudomonadati</taxon>
        <taxon>Pseudomonadota</taxon>
        <taxon>Alphaproteobacteria</taxon>
        <taxon>Rhodospirillales</taxon>
        <taxon>Azospirillaceae</taxon>
        <taxon>Nitrospirillum</taxon>
        <taxon>Nitrospirillum viridazoti</taxon>
    </lineage>
</organism>
<feature type="chain" id="PRO_5011562173" evidence="2">
    <location>
        <begin position="27"/>
        <end position="217"/>
    </location>
</feature>
<sequence length="217" mass="22987">MKFLSVTVAAAALLAGIYGMAPAAHASDAGDFLIRGRALVVAPDVGSSLSLGGAGIPGHTDISTAIVPEVDFSYFFTDSIAAELIAGTTPHNVKASGTPLGKVDLGNVWLLPPTLTFQYHFMPHEKISPYIGVGVNYTLFYGVDKGDALGLKYDNTFGYAFQAGVDYKLDDHWSLNLDLKKLMLNTTATVNAGLGTPIKADVDINPWLVGFGVGYRF</sequence>
<evidence type="ECO:0000256" key="1">
    <source>
        <dbReference type="ARBA" id="ARBA00009330"/>
    </source>
</evidence>
<dbReference type="KEGG" id="nao:Y958_19420"/>
<evidence type="ECO:0000313" key="3">
    <source>
        <dbReference type="EMBL" id="ASG23037.1"/>
    </source>
</evidence>